<organism evidence="4 5">
    <name type="scientific">Limibacillus halophilus</name>
    <dbReference type="NCBI Taxonomy" id="1579333"/>
    <lineage>
        <taxon>Bacteria</taxon>
        <taxon>Pseudomonadati</taxon>
        <taxon>Pseudomonadota</taxon>
        <taxon>Alphaproteobacteria</taxon>
        <taxon>Rhodospirillales</taxon>
        <taxon>Rhodovibrionaceae</taxon>
        <taxon>Limibacillus</taxon>
    </lineage>
</organism>
<sequence>MLSSVLLLGACSNEIKVHGNMPDPEVLAEIHPGVDNRNDVLNKLGSPSTLSTFQDNIWYYIGSRAEQGPSVFPAEEIERSVFAISFTPAGIVQETKLYTLEDAQEVELIDRETPTEGRELTILEQMLGNLWRQPISSRSKNTK</sequence>
<keyword evidence="1" id="KW-0732">Signal</keyword>
<evidence type="ECO:0000256" key="2">
    <source>
        <dbReference type="ARBA" id="ARBA00023136"/>
    </source>
</evidence>
<keyword evidence="2" id="KW-0472">Membrane</keyword>
<proteinExistence type="predicted"/>
<evidence type="ECO:0000259" key="3">
    <source>
        <dbReference type="Pfam" id="PF04355"/>
    </source>
</evidence>
<reference evidence="4 5" key="1">
    <citation type="submission" date="2020-08" db="EMBL/GenBank/DDBJ databases">
        <title>Genomic Encyclopedia of Type Strains, Phase III (KMG-III): the genomes of soil and plant-associated and newly described type strains.</title>
        <authorList>
            <person name="Whitman W."/>
        </authorList>
    </citation>
    <scope>NUCLEOTIDE SEQUENCE [LARGE SCALE GENOMIC DNA]</scope>
    <source>
        <strain evidence="4 5">CECT 8803</strain>
    </source>
</reference>
<keyword evidence="5" id="KW-1185">Reference proteome</keyword>
<evidence type="ECO:0000313" key="4">
    <source>
        <dbReference type="EMBL" id="MBB3065740.1"/>
    </source>
</evidence>
<dbReference type="InterPro" id="IPR037873">
    <property type="entry name" value="BamE-like"/>
</dbReference>
<gene>
    <name evidence="4" type="ORF">FHR98_002036</name>
</gene>
<dbReference type="GO" id="GO:0019867">
    <property type="term" value="C:outer membrane"/>
    <property type="evidence" value="ECO:0007669"/>
    <property type="project" value="InterPro"/>
</dbReference>
<dbReference type="Gene3D" id="3.30.1450.10">
    <property type="match status" value="1"/>
</dbReference>
<dbReference type="InterPro" id="IPR007450">
    <property type="entry name" value="BamE_dom"/>
</dbReference>
<dbReference type="EMBL" id="JACHXA010000005">
    <property type="protein sequence ID" value="MBB3065740.1"/>
    <property type="molecule type" value="Genomic_DNA"/>
</dbReference>
<accession>A0A839SVN5</accession>
<evidence type="ECO:0000256" key="1">
    <source>
        <dbReference type="ARBA" id="ARBA00022729"/>
    </source>
</evidence>
<name>A0A839SVN5_9PROT</name>
<protein>
    <submittedName>
        <fullName evidence="4">Outer membrane protein assembly factor BamE (Lipoprotein component of BamABCDE complex)</fullName>
    </submittedName>
</protein>
<keyword evidence="4" id="KW-0449">Lipoprotein</keyword>
<comment type="caution">
    <text evidence="4">The sequence shown here is derived from an EMBL/GenBank/DDBJ whole genome shotgun (WGS) entry which is preliminary data.</text>
</comment>
<dbReference type="Proteomes" id="UP000581135">
    <property type="component" value="Unassembled WGS sequence"/>
</dbReference>
<dbReference type="RefSeq" id="WP_183416569.1">
    <property type="nucleotide sequence ID" value="NZ_JACHXA010000005.1"/>
</dbReference>
<feature type="domain" description="Outer membrane protein assembly factor BamE" evidence="3">
    <location>
        <begin position="19"/>
        <end position="94"/>
    </location>
</feature>
<dbReference type="AlphaFoldDB" id="A0A839SVN5"/>
<dbReference type="Pfam" id="PF04355">
    <property type="entry name" value="BamE"/>
    <property type="match status" value="1"/>
</dbReference>
<evidence type="ECO:0000313" key="5">
    <source>
        <dbReference type="Proteomes" id="UP000581135"/>
    </source>
</evidence>